<dbReference type="GO" id="GO:0005975">
    <property type="term" value="P:carbohydrate metabolic process"/>
    <property type="evidence" value="ECO:0007669"/>
    <property type="project" value="InterPro"/>
</dbReference>
<dbReference type="InterPro" id="IPR000757">
    <property type="entry name" value="Beta-glucanase-like"/>
</dbReference>
<feature type="compositionally biased region" description="Polar residues" evidence="1">
    <location>
        <begin position="515"/>
        <end position="531"/>
    </location>
</feature>
<keyword evidence="2" id="KW-0812">Transmembrane</keyword>
<feature type="compositionally biased region" description="Polar residues" evidence="1">
    <location>
        <begin position="431"/>
        <end position="442"/>
    </location>
</feature>
<feature type="chain" id="PRO_5017780801" description="GH16 domain-containing protein" evidence="3">
    <location>
        <begin position="19"/>
        <end position="1018"/>
    </location>
</feature>
<keyword evidence="2" id="KW-0472">Membrane</keyword>
<dbReference type="PANTHER" id="PTHR38121">
    <property type="entry name" value="GH16 DOMAIN-CONTAINING PROTEIN"/>
    <property type="match status" value="1"/>
</dbReference>
<dbReference type="EMBL" id="PDLN01000014">
    <property type="protein sequence ID" value="RDW66687.1"/>
    <property type="molecule type" value="Genomic_DNA"/>
</dbReference>
<feature type="region of interest" description="Disordered" evidence="1">
    <location>
        <begin position="512"/>
        <end position="534"/>
    </location>
</feature>
<dbReference type="InterPro" id="IPR013320">
    <property type="entry name" value="ConA-like_dom_sf"/>
</dbReference>
<reference evidence="5 6" key="1">
    <citation type="journal article" date="2018" name="IMA Fungus">
        <title>IMA Genome-F 9: Draft genome sequence of Annulohypoxylon stygium, Aspergillus mulundensis, Berkeleyomyces basicola (syn. Thielaviopsis basicola), Ceratocystis smalleyi, two Cercospora beticola strains, Coleophoma cylindrospora, Fusarium fracticaudum, Phialophora cf. hyalina, and Morchella septimelata.</title>
        <authorList>
            <person name="Wingfield B.D."/>
            <person name="Bills G.F."/>
            <person name="Dong Y."/>
            <person name="Huang W."/>
            <person name="Nel W.J."/>
            <person name="Swalarsk-Parry B.S."/>
            <person name="Vaghefi N."/>
            <person name="Wilken P.M."/>
            <person name="An Z."/>
            <person name="de Beer Z.W."/>
            <person name="De Vos L."/>
            <person name="Chen L."/>
            <person name="Duong T.A."/>
            <person name="Gao Y."/>
            <person name="Hammerbacher A."/>
            <person name="Kikkert J.R."/>
            <person name="Li Y."/>
            <person name="Li H."/>
            <person name="Li K."/>
            <person name="Li Q."/>
            <person name="Liu X."/>
            <person name="Ma X."/>
            <person name="Naidoo K."/>
            <person name="Pethybridge S.J."/>
            <person name="Sun J."/>
            <person name="Steenkamp E.T."/>
            <person name="van der Nest M.A."/>
            <person name="van Wyk S."/>
            <person name="Wingfield M.J."/>
            <person name="Xiong C."/>
            <person name="Yue Q."/>
            <person name="Zhang X."/>
        </authorList>
    </citation>
    <scope>NUCLEOTIDE SEQUENCE [LARGE SCALE GENOMIC DNA]</scope>
    <source>
        <strain evidence="5 6">BP5796</strain>
    </source>
</reference>
<feature type="domain" description="GH16" evidence="4">
    <location>
        <begin position="100"/>
        <end position="270"/>
    </location>
</feature>
<feature type="transmembrane region" description="Helical" evidence="2">
    <location>
        <begin position="330"/>
        <end position="351"/>
    </location>
</feature>
<evidence type="ECO:0000313" key="6">
    <source>
        <dbReference type="Proteomes" id="UP000256328"/>
    </source>
</evidence>
<sequence>MASYLRLALLLLPSLALAQQATTQDVNNCSCGFYDQDSNHFFTDSTIVYFNETGGVIPSDLVVESFEHKYDYGWNTIYRQGAAVENANITNDVTARNTTSLSLFCDPADNNGLVVGASVRTAREDIFFGSFRSSMRAPRSWERGSTLAMSLKHNLTESWDIDIMNTDNSSWAWVSYIAKGVFPDVWLGTNFTDEDLNNVDLWYYEEYRVDWTRDRIDYYIADTLLHSYTRKINGTLPSTPAPLKWQHYSLGNLYSTQGPPLSQSEANIQWIRIFFNSSVTTKEQQKAFDLRCTAADACLMSDNNLRGSSNYTKESLKKWKQTHAKWTVPWVPLIIDIVFLGIFTFVTMKALRRRLTWEKVRLFLGISKRQPKEPEEPTGASTSGSTTDSNSLSGSDGPERTFMGLPRESAYSGLSTPPVYTGTATPAPAYQSPSTSQFPSRMNSKDDLTIEPVPRHESIQSTMHRGGSQTSFPFYEGNSKLSGNTTPLSSKEIYSSSNPFLDENTIQDGVPASPMTPTEQAPQVSEKQNASEVKVTPVAEKKPAAGRVIAAQRIDYLAGFISVSALLVTLNHFGLTFWAAVIESTVRPHYQSEVWARKTIATYFLDPLWIGPFLMISTRFLISNYLRTGNLDNMAQKIVSRPFRLLTPVASIALLEYFLMDSGALAWLEYLPSVTWSSWPYTTLVANPGVFLSELIQLAFLIPNAVPQITYHYCTGVLWTIPVQLQGAWQTLIGLIVIKECKTPWKRFSFYAFCIINHWYGLSWGSYYYAGILMADLDITYKYKKWLHARPLVYYPFLCFIIIVALGGFTIDMVTQWTGVQYATVEYGWHPDTATGLTILAAGNAVYPDYYIPRLNALITTVSMQLVVEICPTLQKVLSIKLFQWIFPHIFTIYLIHGFIFWSVGSWAMVTFSTYGLPYWLSVLLTAIVTYGTLFASLPILTPPIELLGKNMTLSIWEHASQEPVPRRPTTFPFGKELLLDRDVDAQKLTLDEKLPIEPEIDSKGDTGKGVSVKVQEI</sequence>
<feature type="transmembrane region" description="Helical" evidence="2">
    <location>
        <begin position="643"/>
        <end position="659"/>
    </location>
</feature>
<keyword evidence="6" id="KW-1185">Reference proteome</keyword>
<dbReference type="PANTHER" id="PTHR38121:SF2">
    <property type="entry name" value="ACYLTRANSFERASE 3 DOMAIN-CONTAINING PROTEIN"/>
    <property type="match status" value="1"/>
</dbReference>
<feature type="transmembrane region" description="Helical" evidence="2">
    <location>
        <begin position="600"/>
        <end position="622"/>
    </location>
</feature>
<evidence type="ECO:0000256" key="3">
    <source>
        <dbReference type="SAM" id="SignalP"/>
    </source>
</evidence>
<feature type="transmembrane region" description="Helical" evidence="2">
    <location>
        <begin position="750"/>
        <end position="771"/>
    </location>
</feature>
<gene>
    <name evidence="5" type="ORF">BP5796_09436</name>
</gene>
<dbReference type="AlphaFoldDB" id="A0A3D8QY32"/>
<dbReference type="Proteomes" id="UP000256328">
    <property type="component" value="Unassembled WGS sequence"/>
</dbReference>
<evidence type="ECO:0000256" key="2">
    <source>
        <dbReference type="SAM" id="Phobius"/>
    </source>
</evidence>
<feature type="transmembrane region" description="Helical" evidence="2">
    <location>
        <begin position="792"/>
        <end position="811"/>
    </location>
</feature>
<evidence type="ECO:0000313" key="5">
    <source>
        <dbReference type="EMBL" id="RDW66687.1"/>
    </source>
</evidence>
<feature type="transmembrane region" description="Helical" evidence="2">
    <location>
        <begin position="556"/>
        <end position="580"/>
    </location>
</feature>
<feature type="compositionally biased region" description="Low complexity" evidence="1">
    <location>
        <begin position="378"/>
        <end position="396"/>
    </location>
</feature>
<accession>A0A3D8QY32</accession>
<proteinExistence type="predicted"/>
<evidence type="ECO:0000256" key="1">
    <source>
        <dbReference type="SAM" id="MobiDB-lite"/>
    </source>
</evidence>
<dbReference type="Pfam" id="PF00722">
    <property type="entry name" value="Glyco_hydro_16"/>
    <property type="match status" value="1"/>
</dbReference>
<feature type="transmembrane region" description="Helical" evidence="2">
    <location>
        <begin position="917"/>
        <end position="941"/>
    </location>
</feature>
<comment type="caution">
    <text evidence="5">The sequence shown here is derived from an EMBL/GenBank/DDBJ whole genome shotgun (WGS) entry which is preliminary data.</text>
</comment>
<evidence type="ECO:0000259" key="4">
    <source>
        <dbReference type="Pfam" id="PF00722"/>
    </source>
</evidence>
<dbReference type="OrthoDB" id="25131at2759"/>
<dbReference type="SUPFAM" id="SSF49899">
    <property type="entry name" value="Concanavalin A-like lectins/glucanases"/>
    <property type="match status" value="1"/>
</dbReference>
<keyword evidence="3" id="KW-0732">Signal</keyword>
<name>A0A3D8QY32_9HELO</name>
<feature type="region of interest" description="Disordered" evidence="1">
    <location>
        <begin position="370"/>
        <end position="445"/>
    </location>
</feature>
<protein>
    <recommendedName>
        <fullName evidence="4">GH16 domain-containing protein</fullName>
    </recommendedName>
</protein>
<organism evidence="5 6">
    <name type="scientific">Coleophoma crateriformis</name>
    <dbReference type="NCBI Taxonomy" id="565419"/>
    <lineage>
        <taxon>Eukaryota</taxon>
        <taxon>Fungi</taxon>
        <taxon>Dikarya</taxon>
        <taxon>Ascomycota</taxon>
        <taxon>Pezizomycotina</taxon>
        <taxon>Leotiomycetes</taxon>
        <taxon>Helotiales</taxon>
        <taxon>Dermateaceae</taxon>
        <taxon>Coleophoma</taxon>
    </lineage>
</organism>
<feature type="transmembrane region" description="Helical" evidence="2">
    <location>
        <begin position="713"/>
        <end position="738"/>
    </location>
</feature>
<dbReference type="CDD" id="cd00413">
    <property type="entry name" value="Glyco_hydrolase_16"/>
    <property type="match status" value="1"/>
</dbReference>
<dbReference type="GO" id="GO:0004553">
    <property type="term" value="F:hydrolase activity, hydrolyzing O-glycosyl compounds"/>
    <property type="evidence" value="ECO:0007669"/>
    <property type="project" value="InterPro"/>
</dbReference>
<keyword evidence="2" id="KW-1133">Transmembrane helix</keyword>
<feature type="signal peptide" evidence="3">
    <location>
        <begin position="1"/>
        <end position="18"/>
    </location>
</feature>
<dbReference type="Gene3D" id="2.60.120.200">
    <property type="match status" value="1"/>
</dbReference>
<feature type="transmembrane region" description="Helical" evidence="2">
    <location>
        <begin position="886"/>
        <end position="905"/>
    </location>
</feature>